<dbReference type="GO" id="GO:0005634">
    <property type="term" value="C:nucleus"/>
    <property type="evidence" value="ECO:0007669"/>
    <property type="project" value="UniProtKB-SubCell"/>
</dbReference>
<dbReference type="InterPro" id="IPR013087">
    <property type="entry name" value="Znf_C2H2_type"/>
</dbReference>
<evidence type="ECO:0000256" key="9">
    <source>
        <dbReference type="ARBA" id="ARBA00060356"/>
    </source>
</evidence>
<feature type="region of interest" description="Disordered" evidence="14">
    <location>
        <begin position="513"/>
        <end position="574"/>
    </location>
</feature>
<evidence type="ECO:0000256" key="1">
    <source>
        <dbReference type="ARBA" id="ARBA00004123"/>
    </source>
</evidence>
<evidence type="ECO:0000256" key="13">
    <source>
        <dbReference type="PROSITE-ProRule" id="PRU00042"/>
    </source>
</evidence>
<comment type="subcellular location">
    <subcellularLocation>
        <location evidence="1">Nucleus</location>
    </subcellularLocation>
</comment>
<name>A0AA88IN39_ARTSF</name>
<dbReference type="Proteomes" id="UP001187531">
    <property type="component" value="Unassembled WGS sequence"/>
</dbReference>
<accession>A0AA88IN39</accession>
<evidence type="ECO:0000256" key="2">
    <source>
        <dbReference type="ARBA" id="ARBA00022473"/>
    </source>
</evidence>
<keyword evidence="17" id="KW-1185">Reference proteome</keyword>
<keyword evidence="6" id="KW-0221">Differentiation</keyword>
<sequence>MDIQMKTWDLPRTEEEAIRFFQDKGVLPKTKQCLNGHNMTLYSFEKNPFWKCTTRPCLKKVGLRVDTWFANSKIPFVTAVCKYKMSEEENHKPTAEAVQSRHEVIKDNVEPRQEEDPGESIQKNGIGEHNESSSTTPAPPVLNNETLPVNGVNGAHDSDPDDIIVEEPEDPLANPEGRKRKISDDDEGGTPETTLNGERISKPVVIELDGTQEIKQAIAQHTEKKKAKKKKMEEDDGNSAKVKAEEVTERRASLRQRNAQVKLVEPDTPEESESEESEGEAPPDLPSVTITPAVSATSGLDPLSIEPVRKGQITIKASNRPTPALKQMPSVTITKTVPKVGSPKGPTTPGVKQNDKTTIVLVDTNSILHGKGLPPRSTHNLPPALSALYKSLPPGLSINQSPGLSISHSLNSSSPGLSITATPVTNSKPPMSQIPMLMGSGVTITSPSMAPVADVPTPPRPHQPTPFVQSLLTMDDTACIVEAPSFVAPYLIEKPGESIVKFLTNRQKELDELEKKFSGEEEKEKMEVDEPEPEKKEENKEEEPKEADADKNKEKPEVGAKEAKTEEKKEVSLKSMATMEKPASFFDSSIGKFFQDIGSSLVTEFVQNDFLEQRTRKAKKIGLKNLSSDERLTISSLEKAVEKSKLANEAFAMPIQKCMFCSFHTESRTVIGHHMETPHMMKFTYYCNFCQFDSREAPQILAHVETQHKIRGRLEKAPMAHQCIFCPFEDNLKSKVNRHIVTCLKRFKAEENLIPPLDWDPPAKVSKNAKTSFTNIKTPTPAATAAALNMLHPLMAKNQMLLATMQAHQAMQSQQAIKKVQQKQNAPKGPYRSPGGQQVFLPSNMAALQGNQLYQQMQGGKSRMQTPSISITPLPKAGGSPGGAAMITKGGVTVSPVASNPPGLRPGQPNATTPKQNFVVCEICDGYIKDLEQLRNHMQWIHKVKIHPKMIHNRPPLNCQKCQCRFFTDQGLERHLLGSHGLVTSSMQEAANRGQDAGRCPVCGKVYQWRLLTHVARDHNMTLKPAHLSYKCTVCTATFGMYKQFENHVYSAHSNVAKRGDKVAEAQKAAVKPGGKPLKINDEITIIPQPSKGETVTSMLKKSGVDVIPKGSVIVEPSKKDNCEFCSTKENIEIVEFKGNKVQVCKNCKKKLVNEDGVELLKKKNNVDIIDIDDEENNVSGREPASSRAGISIIPVKKATDSANDSSSSEEEDETKPAEPAKIVAPQDDLDLD</sequence>
<feature type="compositionally biased region" description="Acidic residues" evidence="14">
    <location>
        <begin position="159"/>
        <end position="170"/>
    </location>
</feature>
<evidence type="ECO:0000256" key="11">
    <source>
        <dbReference type="ARBA" id="ARBA00071730"/>
    </source>
</evidence>
<feature type="compositionally biased region" description="Acidic residues" evidence="14">
    <location>
        <begin position="267"/>
        <end position="281"/>
    </location>
</feature>
<feature type="compositionally biased region" description="Basic and acidic residues" evidence="14">
    <location>
        <begin position="242"/>
        <end position="252"/>
    </location>
</feature>
<reference evidence="16" key="1">
    <citation type="submission" date="2023-07" db="EMBL/GenBank/DDBJ databases">
        <title>Chromosome-level genome assembly of Artemia franciscana.</title>
        <authorList>
            <person name="Jo E."/>
        </authorList>
    </citation>
    <scope>NUCLEOTIDE SEQUENCE</scope>
    <source>
        <tissue evidence="16">Whole body</tissue>
    </source>
</reference>
<evidence type="ECO:0000256" key="4">
    <source>
        <dbReference type="ARBA" id="ARBA00022737"/>
    </source>
</evidence>
<evidence type="ECO:0000256" key="3">
    <source>
        <dbReference type="ARBA" id="ARBA00022723"/>
    </source>
</evidence>
<keyword evidence="4" id="KW-0677">Repeat</keyword>
<evidence type="ECO:0000256" key="7">
    <source>
        <dbReference type="ARBA" id="ARBA00022833"/>
    </source>
</evidence>
<evidence type="ECO:0000256" key="14">
    <source>
        <dbReference type="SAM" id="MobiDB-lite"/>
    </source>
</evidence>
<evidence type="ECO:0000259" key="15">
    <source>
        <dbReference type="PROSITE" id="PS50157"/>
    </source>
</evidence>
<dbReference type="PROSITE" id="PS00028">
    <property type="entry name" value="ZINC_FINGER_C2H2_1"/>
    <property type="match status" value="3"/>
</dbReference>
<dbReference type="AlphaFoldDB" id="A0AA88IN39"/>
<dbReference type="Gene3D" id="3.30.160.60">
    <property type="entry name" value="Classic Zinc Finger"/>
    <property type="match status" value="2"/>
</dbReference>
<evidence type="ECO:0000256" key="10">
    <source>
        <dbReference type="ARBA" id="ARBA00061755"/>
    </source>
</evidence>
<evidence type="ECO:0000256" key="12">
    <source>
        <dbReference type="ARBA" id="ARBA00080128"/>
    </source>
</evidence>
<gene>
    <name evidence="16" type="ORF">QYM36_002150</name>
</gene>
<dbReference type="GO" id="GO:0008270">
    <property type="term" value="F:zinc ion binding"/>
    <property type="evidence" value="ECO:0007669"/>
    <property type="project" value="UniProtKB-KW"/>
</dbReference>
<comment type="subunit">
    <text evidence="10">Interacts with hda-1, let-418, lin-1, mog-1, mog-4, mog-5, mog-6, pie-1 and unc-98.</text>
</comment>
<keyword evidence="5 13" id="KW-0863">Zinc-finger</keyword>
<feature type="region of interest" description="Disordered" evidence="14">
    <location>
        <begin position="108"/>
        <end position="204"/>
    </location>
</feature>
<dbReference type="PANTHER" id="PTHR24403:SF110">
    <property type="entry name" value="C2H2-TYPE DOMAIN-CONTAINING PROTEIN-RELATED"/>
    <property type="match status" value="1"/>
</dbReference>
<feature type="compositionally biased region" description="Basic and acidic residues" evidence="14">
    <location>
        <begin position="513"/>
        <end position="572"/>
    </location>
</feature>
<dbReference type="EMBL" id="JAVRJZ010000004">
    <property type="protein sequence ID" value="KAK2723707.1"/>
    <property type="molecule type" value="Genomic_DNA"/>
</dbReference>
<dbReference type="GO" id="GO:0045944">
    <property type="term" value="P:positive regulation of transcription by RNA polymerase II"/>
    <property type="evidence" value="ECO:0007669"/>
    <property type="project" value="TreeGrafter"/>
</dbReference>
<evidence type="ECO:0000256" key="6">
    <source>
        <dbReference type="ARBA" id="ARBA00022782"/>
    </source>
</evidence>
<protein>
    <recommendedName>
        <fullName evidence="11">MOG interacting and ectopic P-granules protein 1</fullName>
    </recommendedName>
    <alternativeName>
        <fullName evidence="12">Nuclear zinc finger protein</fullName>
    </alternativeName>
</protein>
<dbReference type="PROSITE" id="PS50157">
    <property type="entry name" value="ZINC_FINGER_C2H2_2"/>
    <property type="match status" value="1"/>
</dbReference>
<evidence type="ECO:0000313" key="17">
    <source>
        <dbReference type="Proteomes" id="UP001187531"/>
    </source>
</evidence>
<evidence type="ECO:0000313" key="16">
    <source>
        <dbReference type="EMBL" id="KAK2723707.1"/>
    </source>
</evidence>
<feature type="domain" description="C2H2-type" evidence="15">
    <location>
        <begin position="1030"/>
        <end position="1058"/>
    </location>
</feature>
<keyword evidence="8" id="KW-0539">Nucleus</keyword>
<keyword evidence="2" id="KW-0217">Developmental protein</keyword>
<keyword evidence="3" id="KW-0479">Metal-binding</keyword>
<feature type="region of interest" description="Disordered" evidence="14">
    <location>
        <begin position="813"/>
        <end position="833"/>
    </location>
</feature>
<comment type="function">
    <text evidence="9">Has a broad role in development, specifically in the genetic pathway SynMuvB that negatively regulates specification of the vulval cell fate. Required for fem-3 3'-UTR-mediated repression in the regulation of the sperm/oocyte switch. Acts by regulating the translation of fem-3 mRNA, by binding to its 3'-UTR.</text>
</comment>
<evidence type="ECO:0000256" key="5">
    <source>
        <dbReference type="ARBA" id="ARBA00022771"/>
    </source>
</evidence>
<dbReference type="SMART" id="SM00355">
    <property type="entry name" value="ZnF_C2H2"/>
    <property type="match status" value="7"/>
</dbReference>
<feature type="region of interest" description="Disordered" evidence="14">
    <location>
        <begin position="216"/>
        <end position="291"/>
    </location>
</feature>
<dbReference type="PANTHER" id="PTHR24403">
    <property type="entry name" value="ZINC FINGER PROTEIN"/>
    <property type="match status" value="1"/>
</dbReference>
<organism evidence="16 17">
    <name type="scientific">Artemia franciscana</name>
    <name type="common">Brine shrimp</name>
    <name type="synonym">Artemia sanfranciscana</name>
    <dbReference type="NCBI Taxonomy" id="6661"/>
    <lineage>
        <taxon>Eukaryota</taxon>
        <taxon>Metazoa</taxon>
        <taxon>Ecdysozoa</taxon>
        <taxon>Arthropoda</taxon>
        <taxon>Crustacea</taxon>
        <taxon>Branchiopoda</taxon>
        <taxon>Anostraca</taxon>
        <taxon>Artemiidae</taxon>
        <taxon>Artemia</taxon>
    </lineage>
</organism>
<comment type="caution">
    <text evidence="16">The sequence shown here is derived from an EMBL/GenBank/DDBJ whole genome shotgun (WGS) entry which is preliminary data.</text>
</comment>
<keyword evidence="7" id="KW-0862">Zinc</keyword>
<feature type="region of interest" description="Disordered" evidence="14">
    <location>
        <begin position="1177"/>
        <end position="1233"/>
    </location>
</feature>
<dbReference type="FunFam" id="3.30.160.60:FF:001612">
    <property type="entry name" value="MEP-1, isoform A"/>
    <property type="match status" value="1"/>
</dbReference>
<dbReference type="GO" id="GO:0030154">
    <property type="term" value="P:cell differentiation"/>
    <property type="evidence" value="ECO:0007669"/>
    <property type="project" value="UniProtKB-KW"/>
</dbReference>
<proteinExistence type="predicted"/>
<dbReference type="InterPro" id="IPR050688">
    <property type="entry name" value="Zinc_finger/UBP_domain"/>
</dbReference>
<evidence type="ECO:0000256" key="8">
    <source>
        <dbReference type="ARBA" id="ARBA00023242"/>
    </source>
</evidence>